<evidence type="ECO:0000256" key="14">
    <source>
        <dbReference type="PROSITE-ProRule" id="PRU01360"/>
    </source>
</evidence>
<keyword evidence="12" id="KW-0675">Receptor</keyword>
<name>A0A062UMR0_9PROT</name>
<comment type="subcellular location">
    <subcellularLocation>
        <location evidence="1 14">Cell outer membrane</location>
        <topology evidence="1 14">Multi-pass membrane protein</topology>
    </subcellularLocation>
</comment>
<dbReference type="SUPFAM" id="SSF56935">
    <property type="entry name" value="Porins"/>
    <property type="match status" value="1"/>
</dbReference>
<dbReference type="PANTHER" id="PTHR32552:SF74">
    <property type="entry name" value="HYDROXAMATE SIDEROPHORE RECEPTOR FHUE"/>
    <property type="match status" value="1"/>
</dbReference>
<evidence type="ECO:0008006" key="20">
    <source>
        <dbReference type="Google" id="ProtNLM"/>
    </source>
</evidence>
<keyword evidence="8" id="KW-0408">Iron</keyword>
<dbReference type="FunFam" id="2.170.130.10:FF:000010">
    <property type="entry name" value="Ferripyoverdine receptor"/>
    <property type="match status" value="1"/>
</dbReference>
<evidence type="ECO:0000256" key="5">
    <source>
        <dbReference type="ARBA" id="ARBA00022496"/>
    </source>
</evidence>
<dbReference type="Pfam" id="PF00593">
    <property type="entry name" value="TonB_dep_Rec_b-barrel"/>
    <property type="match status" value="1"/>
</dbReference>
<dbReference type="InterPro" id="IPR037066">
    <property type="entry name" value="Plug_dom_sf"/>
</dbReference>
<keyword evidence="10 15" id="KW-0798">TonB box</keyword>
<evidence type="ECO:0000256" key="13">
    <source>
        <dbReference type="ARBA" id="ARBA00023237"/>
    </source>
</evidence>
<evidence type="ECO:0000256" key="9">
    <source>
        <dbReference type="ARBA" id="ARBA00023065"/>
    </source>
</evidence>
<sequence length="687" mass="75718">MILDEVVVRAASVEGAGIGLKIPLALKDIPQTLSIIDRDRLDQQRLVTLDDVMQSAPGVTVQPGTRLRTAYYSRGFSIDTLSFDGIPTSGWNEAVNTEDMAIYERVELLRGASGLLQGTGNPSGTINLVRKRAGEDFDASAALSGGSWNNWRGELDVGGGLTPSGNVRARSVAVFEDRDYFYDVTHRKKSLLYGTSEWNITPSTVIAATVKWQDLDDDGSLIGGLPRYSDGSALDVSRSFNPGTDWSFRKWENTQAFLELRHEFEGDWQGKIAVSHIDGDSQMRYANLYGGIDRATGSGAFILAGAYGFDNKETDVDAYVTGSVEAFGRRHELLFGANYWDGETSQTSYALQGLLMTANIFDWDPHKIPAPTGRTYSGEQSTTTTQYGGYGVVRLHVLDPLTIIAGGRLSWWETDTERRASVDGPLVPAGQYEVDNQFTPYGGVVWDLTSKLSLYGSYTSIFTPQNYRGANGDVIDPMTGDNFEVGLKGAWFDGRLDGALSAFRILQENRAQTDPSVPCLPGTQCVYIAEGKVRTQGVDFEVNGDVTPELRLQAGYTWVDTEYVRDRTATGGPSTNEGQPFSRFTPHHMLKLWAHYHPRYLDERLSIGAGVNAQSSSHVISNGMRIEQGGYAVANVRLGYKITPKIDLSLNVNNLFDKTYFTRLGGVEWNNWYGEPRSVLVTLRARY</sequence>
<reference evidence="18 19" key="1">
    <citation type="journal article" date="2014" name="Antonie Van Leeuwenhoek">
        <title>Hyphomonas beringensis sp. nov. and Hyphomonas chukchiensis sp. nov., isolated from surface seawater of the Bering Sea and Chukchi Sea.</title>
        <authorList>
            <person name="Li C."/>
            <person name="Lai Q."/>
            <person name="Li G."/>
            <person name="Dong C."/>
            <person name="Wang J."/>
            <person name="Liao Y."/>
            <person name="Shao Z."/>
        </authorList>
    </citation>
    <scope>NUCLEOTIDE SEQUENCE [LARGE SCALE GENOMIC DNA]</scope>
    <source>
        <strain evidence="18 19">25B14_1</strain>
    </source>
</reference>
<dbReference type="AlphaFoldDB" id="A0A062UMR0"/>
<evidence type="ECO:0000313" key="19">
    <source>
        <dbReference type="Proteomes" id="UP000027037"/>
    </source>
</evidence>
<dbReference type="InterPro" id="IPR012910">
    <property type="entry name" value="Plug_dom"/>
</dbReference>
<dbReference type="InterPro" id="IPR010105">
    <property type="entry name" value="TonB_sidphr_rcpt"/>
</dbReference>
<feature type="domain" description="TonB-dependent receptor plug" evidence="17">
    <location>
        <begin position="26"/>
        <end position="125"/>
    </location>
</feature>
<keyword evidence="9" id="KW-0406">Ion transport</keyword>
<dbReference type="EMBL" id="AWFF01000001">
    <property type="protein sequence ID" value="KCZ57410.1"/>
    <property type="molecule type" value="Genomic_DNA"/>
</dbReference>
<evidence type="ECO:0000256" key="4">
    <source>
        <dbReference type="ARBA" id="ARBA00022452"/>
    </source>
</evidence>
<evidence type="ECO:0000256" key="10">
    <source>
        <dbReference type="ARBA" id="ARBA00023077"/>
    </source>
</evidence>
<evidence type="ECO:0000256" key="7">
    <source>
        <dbReference type="ARBA" id="ARBA00022729"/>
    </source>
</evidence>
<evidence type="ECO:0000256" key="2">
    <source>
        <dbReference type="ARBA" id="ARBA00009810"/>
    </source>
</evidence>
<keyword evidence="13 14" id="KW-0998">Cell outer membrane</keyword>
<dbReference type="GO" id="GO:0038023">
    <property type="term" value="F:signaling receptor activity"/>
    <property type="evidence" value="ECO:0007669"/>
    <property type="project" value="InterPro"/>
</dbReference>
<dbReference type="eggNOG" id="COG4773">
    <property type="taxonomic scope" value="Bacteria"/>
</dbReference>
<keyword evidence="7" id="KW-0732">Signal</keyword>
<dbReference type="Gene3D" id="2.170.130.10">
    <property type="entry name" value="TonB-dependent receptor, plug domain"/>
    <property type="match status" value="1"/>
</dbReference>
<evidence type="ECO:0000256" key="1">
    <source>
        <dbReference type="ARBA" id="ARBA00004571"/>
    </source>
</evidence>
<dbReference type="GO" id="GO:0009279">
    <property type="term" value="C:cell outer membrane"/>
    <property type="evidence" value="ECO:0007669"/>
    <property type="project" value="UniProtKB-SubCell"/>
</dbReference>
<dbReference type="GO" id="GO:0015891">
    <property type="term" value="P:siderophore transport"/>
    <property type="evidence" value="ECO:0007669"/>
    <property type="project" value="InterPro"/>
</dbReference>
<evidence type="ECO:0000313" key="18">
    <source>
        <dbReference type="EMBL" id="KCZ57410.1"/>
    </source>
</evidence>
<keyword evidence="11 14" id="KW-0472">Membrane</keyword>
<dbReference type="NCBIfam" id="TIGR01783">
    <property type="entry name" value="TonB-siderophor"/>
    <property type="match status" value="1"/>
</dbReference>
<dbReference type="CDD" id="cd01347">
    <property type="entry name" value="ligand_gated_channel"/>
    <property type="match status" value="1"/>
</dbReference>
<dbReference type="PANTHER" id="PTHR32552">
    <property type="entry name" value="FERRICHROME IRON RECEPTOR-RELATED"/>
    <property type="match status" value="1"/>
</dbReference>
<evidence type="ECO:0000259" key="17">
    <source>
        <dbReference type="Pfam" id="PF07715"/>
    </source>
</evidence>
<keyword evidence="19" id="KW-1185">Reference proteome</keyword>
<evidence type="ECO:0000259" key="16">
    <source>
        <dbReference type="Pfam" id="PF00593"/>
    </source>
</evidence>
<evidence type="ECO:0000256" key="3">
    <source>
        <dbReference type="ARBA" id="ARBA00022448"/>
    </source>
</evidence>
<protein>
    <recommendedName>
        <fullName evidence="20">TonB-denpendent receptor</fullName>
    </recommendedName>
</protein>
<keyword evidence="6 14" id="KW-0812">Transmembrane</keyword>
<evidence type="ECO:0000256" key="6">
    <source>
        <dbReference type="ARBA" id="ARBA00022692"/>
    </source>
</evidence>
<feature type="domain" description="TonB-dependent receptor-like beta-barrel" evidence="16">
    <location>
        <begin position="198"/>
        <end position="655"/>
    </location>
</feature>
<dbReference type="InterPro" id="IPR039426">
    <property type="entry name" value="TonB-dep_rcpt-like"/>
</dbReference>
<proteinExistence type="inferred from homology"/>
<keyword evidence="3 14" id="KW-0813">Transport</keyword>
<dbReference type="PROSITE" id="PS52016">
    <property type="entry name" value="TONB_DEPENDENT_REC_3"/>
    <property type="match status" value="1"/>
</dbReference>
<dbReference type="Gene3D" id="2.40.170.20">
    <property type="entry name" value="TonB-dependent receptor, beta-barrel domain"/>
    <property type="match status" value="1"/>
</dbReference>
<comment type="similarity">
    <text evidence="2 14 15">Belongs to the TonB-dependent receptor family.</text>
</comment>
<evidence type="ECO:0000256" key="12">
    <source>
        <dbReference type="ARBA" id="ARBA00023170"/>
    </source>
</evidence>
<gene>
    <name evidence="18" type="ORF">HY29_01385</name>
</gene>
<dbReference type="InterPro" id="IPR036942">
    <property type="entry name" value="Beta-barrel_TonB_sf"/>
</dbReference>
<dbReference type="InterPro" id="IPR000531">
    <property type="entry name" value="Beta-barrel_TonB"/>
</dbReference>
<organism evidence="18 19">
    <name type="scientific">Hyphomonas beringensis</name>
    <dbReference type="NCBI Taxonomy" id="1280946"/>
    <lineage>
        <taxon>Bacteria</taxon>
        <taxon>Pseudomonadati</taxon>
        <taxon>Pseudomonadota</taxon>
        <taxon>Alphaproteobacteria</taxon>
        <taxon>Hyphomonadales</taxon>
        <taxon>Hyphomonadaceae</taxon>
        <taxon>Hyphomonas</taxon>
    </lineage>
</organism>
<evidence type="ECO:0000256" key="11">
    <source>
        <dbReference type="ARBA" id="ARBA00023136"/>
    </source>
</evidence>
<comment type="caution">
    <text evidence="18">The sequence shown here is derived from an EMBL/GenBank/DDBJ whole genome shotgun (WGS) entry which is preliminary data.</text>
</comment>
<keyword evidence="5" id="KW-0410">Iron transport</keyword>
<dbReference type="STRING" id="1280946.HY29_01385"/>
<keyword evidence="4 14" id="KW-1134">Transmembrane beta strand</keyword>
<accession>A0A062UMR0</accession>
<evidence type="ECO:0000256" key="15">
    <source>
        <dbReference type="RuleBase" id="RU003357"/>
    </source>
</evidence>
<dbReference type="PATRIC" id="fig|1280946.3.peg.266"/>
<dbReference type="GO" id="GO:0015344">
    <property type="term" value="F:siderophore uptake transmembrane transporter activity"/>
    <property type="evidence" value="ECO:0007669"/>
    <property type="project" value="TreeGrafter"/>
</dbReference>
<dbReference type="Proteomes" id="UP000027037">
    <property type="component" value="Unassembled WGS sequence"/>
</dbReference>
<dbReference type="Pfam" id="PF07715">
    <property type="entry name" value="Plug"/>
    <property type="match status" value="1"/>
</dbReference>
<evidence type="ECO:0000256" key="8">
    <source>
        <dbReference type="ARBA" id="ARBA00023004"/>
    </source>
</evidence>